<dbReference type="Proteomes" id="UP000257109">
    <property type="component" value="Unassembled WGS sequence"/>
</dbReference>
<feature type="non-terminal residue" evidence="1">
    <location>
        <position position="1"/>
    </location>
</feature>
<dbReference type="AlphaFoldDB" id="A0A371HL22"/>
<dbReference type="OrthoDB" id="1436973at2759"/>
<organism evidence="1 2">
    <name type="scientific">Mucuna pruriens</name>
    <name type="common">Velvet bean</name>
    <name type="synonym">Dolichos pruriens</name>
    <dbReference type="NCBI Taxonomy" id="157652"/>
    <lineage>
        <taxon>Eukaryota</taxon>
        <taxon>Viridiplantae</taxon>
        <taxon>Streptophyta</taxon>
        <taxon>Embryophyta</taxon>
        <taxon>Tracheophyta</taxon>
        <taxon>Spermatophyta</taxon>
        <taxon>Magnoliopsida</taxon>
        <taxon>eudicotyledons</taxon>
        <taxon>Gunneridae</taxon>
        <taxon>Pentapetalae</taxon>
        <taxon>rosids</taxon>
        <taxon>fabids</taxon>
        <taxon>Fabales</taxon>
        <taxon>Fabaceae</taxon>
        <taxon>Papilionoideae</taxon>
        <taxon>50 kb inversion clade</taxon>
        <taxon>NPAAA clade</taxon>
        <taxon>indigoferoid/millettioid clade</taxon>
        <taxon>Phaseoleae</taxon>
        <taxon>Mucuna</taxon>
    </lineage>
</organism>
<gene>
    <name evidence="1" type="ORF">CR513_12900</name>
</gene>
<keyword evidence="2" id="KW-1185">Reference proteome</keyword>
<name>A0A371HL22_MUCPR</name>
<sequence length="166" mass="19738">MWKHKRGSRWKNKFRKHTKEMKDKMQMVHFKSECPNLEKEKEKEKKKPLIKKKKILMATWENLDMSSIEDEDEEANLCLMVDTTSKDEDDEEFGCRSYDYKECPKEPSKPSRTNPKGPKKIWVPKTMTIPIADVFNSMKKTPVMVPGQWMLMTHDRRRVYAPKALS</sequence>
<evidence type="ECO:0000313" key="2">
    <source>
        <dbReference type="Proteomes" id="UP000257109"/>
    </source>
</evidence>
<reference evidence="1" key="1">
    <citation type="submission" date="2018-05" db="EMBL/GenBank/DDBJ databases">
        <title>Draft genome of Mucuna pruriens seed.</title>
        <authorList>
            <person name="Nnadi N.E."/>
            <person name="Vos R."/>
            <person name="Hasami M.H."/>
            <person name="Devisetty U.K."/>
            <person name="Aguiy J.C."/>
        </authorList>
    </citation>
    <scope>NUCLEOTIDE SEQUENCE [LARGE SCALE GENOMIC DNA]</scope>
    <source>
        <strain evidence="1">JCA_2017</strain>
    </source>
</reference>
<dbReference type="EMBL" id="QJKJ01002288">
    <property type="protein sequence ID" value="RDY03497.1"/>
    <property type="molecule type" value="Genomic_DNA"/>
</dbReference>
<comment type="caution">
    <text evidence="1">The sequence shown here is derived from an EMBL/GenBank/DDBJ whole genome shotgun (WGS) entry which is preliminary data.</text>
</comment>
<proteinExistence type="predicted"/>
<protein>
    <submittedName>
        <fullName evidence="1">Uncharacterized protein</fullName>
    </submittedName>
</protein>
<evidence type="ECO:0000313" key="1">
    <source>
        <dbReference type="EMBL" id="RDY03497.1"/>
    </source>
</evidence>
<accession>A0A371HL22</accession>